<name>A0AAV6LVA4_9ROSI</name>
<comment type="caution">
    <text evidence="1">The sequence shown here is derived from an EMBL/GenBank/DDBJ whole genome shotgun (WGS) entry which is preliminary data.</text>
</comment>
<keyword evidence="2" id="KW-1185">Reference proteome</keyword>
<accession>A0AAV6LVA4</accession>
<dbReference type="AlphaFoldDB" id="A0AAV6LVA4"/>
<sequence>MQHVPLPITLLAQTTRRTLNNSHCAATLHLFSWSVSSPVETFSILSNIRNSNTGFTASVQIPDNRAFFSVRVAGVGLI</sequence>
<feature type="non-terminal residue" evidence="1">
    <location>
        <position position="1"/>
    </location>
</feature>
<evidence type="ECO:0000313" key="2">
    <source>
        <dbReference type="Proteomes" id="UP000685013"/>
    </source>
</evidence>
<evidence type="ECO:0000313" key="1">
    <source>
        <dbReference type="EMBL" id="KAG6570946.1"/>
    </source>
</evidence>
<gene>
    <name evidence="1" type="ORF">SDJN03_29861</name>
</gene>
<organism evidence="1 2">
    <name type="scientific">Cucurbita argyrosperma subsp. sororia</name>
    <dbReference type="NCBI Taxonomy" id="37648"/>
    <lineage>
        <taxon>Eukaryota</taxon>
        <taxon>Viridiplantae</taxon>
        <taxon>Streptophyta</taxon>
        <taxon>Embryophyta</taxon>
        <taxon>Tracheophyta</taxon>
        <taxon>Spermatophyta</taxon>
        <taxon>Magnoliopsida</taxon>
        <taxon>eudicotyledons</taxon>
        <taxon>Gunneridae</taxon>
        <taxon>Pentapetalae</taxon>
        <taxon>rosids</taxon>
        <taxon>fabids</taxon>
        <taxon>Cucurbitales</taxon>
        <taxon>Cucurbitaceae</taxon>
        <taxon>Cucurbiteae</taxon>
        <taxon>Cucurbita</taxon>
    </lineage>
</organism>
<dbReference type="EMBL" id="JAGKQH010000020">
    <property type="protein sequence ID" value="KAG6570946.1"/>
    <property type="molecule type" value="Genomic_DNA"/>
</dbReference>
<dbReference type="Proteomes" id="UP000685013">
    <property type="component" value="Chromosome 20"/>
</dbReference>
<reference evidence="1 2" key="1">
    <citation type="journal article" date="2021" name="Hortic Res">
        <title>The domestication of Cucurbita argyrosperma as revealed by the genome of its wild relative.</title>
        <authorList>
            <person name="Barrera-Redondo J."/>
            <person name="Sanchez-de la Vega G."/>
            <person name="Aguirre-Liguori J.A."/>
            <person name="Castellanos-Morales G."/>
            <person name="Gutierrez-Guerrero Y.T."/>
            <person name="Aguirre-Dugua X."/>
            <person name="Aguirre-Planter E."/>
            <person name="Tenaillon M.I."/>
            <person name="Lira-Saade R."/>
            <person name="Eguiarte L.E."/>
        </authorList>
    </citation>
    <scope>NUCLEOTIDE SEQUENCE [LARGE SCALE GENOMIC DNA]</scope>
    <source>
        <strain evidence="1">JBR-2021</strain>
    </source>
</reference>
<protein>
    <submittedName>
        <fullName evidence="1">Uncharacterized protein</fullName>
    </submittedName>
</protein>
<proteinExistence type="predicted"/>